<comment type="caution">
    <text evidence="1">The sequence shown here is derived from an EMBL/GenBank/DDBJ whole genome shotgun (WGS) entry which is preliminary data.</text>
</comment>
<sequence>MWLPLFCVWRVKHAWARVTGDRFYAGLATGTYPAGWGRDWAGSGGPWVSLAVVWGMG</sequence>
<proteinExistence type="predicted"/>
<organism evidence="1 2">
    <name type="scientific">Candidatus Methylacidithermus pantelleriae</name>
    <dbReference type="NCBI Taxonomy" id="2744239"/>
    <lineage>
        <taxon>Bacteria</taxon>
        <taxon>Pseudomonadati</taxon>
        <taxon>Verrucomicrobiota</taxon>
        <taxon>Methylacidiphilae</taxon>
        <taxon>Methylacidiphilales</taxon>
        <taxon>Methylacidiphilaceae</taxon>
        <taxon>Candidatus Methylacidithermus</taxon>
    </lineage>
</organism>
<dbReference type="Proteomes" id="UP000663859">
    <property type="component" value="Unassembled WGS sequence"/>
</dbReference>
<protein>
    <submittedName>
        <fullName evidence="1">Uncharacterized protein</fullName>
    </submittedName>
</protein>
<name>A0A8J2FX49_9BACT</name>
<gene>
    <name evidence="1" type="ORF">MPNT_510013</name>
</gene>
<evidence type="ECO:0000313" key="1">
    <source>
        <dbReference type="EMBL" id="CAF0703179.1"/>
    </source>
</evidence>
<reference evidence="1" key="1">
    <citation type="submission" date="2021-02" db="EMBL/GenBank/DDBJ databases">
        <authorList>
            <person name="Cremers G."/>
            <person name="Picone N."/>
        </authorList>
    </citation>
    <scope>NUCLEOTIDE SEQUENCE</scope>
    <source>
        <strain evidence="1">PQ17</strain>
    </source>
</reference>
<dbReference type="EMBL" id="CAJNOB010000047">
    <property type="protein sequence ID" value="CAF0703179.1"/>
    <property type="molecule type" value="Genomic_DNA"/>
</dbReference>
<evidence type="ECO:0000313" key="2">
    <source>
        <dbReference type="Proteomes" id="UP000663859"/>
    </source>
</evidence>
<dbReference type="AlphaFoldDB" id="A0A8J2FX49"/>
<keyword evidence="2" id="KW-1185">Reference proteome</keyword>
<accession>A0A8J2FX49</accession>